<reference evidence="7 8" key="1">
    <citation type="submission" date="2014-09" db="EMBL/GenBank/DDBJ databases">
        <title>Vibrio maritimus JCM 19240. (C210) whole genome shotgun sequence.</title>
        <authorList>
            <person name="Sawabe T."/>
            <person name="Meirelles P."/>
            <person name="Nakanishi M."/>
            <person name="Sayaka M."/>
            <person name="Hattori M."/>
            <person name="Ohkuma M."/>
        </authorList>
    </citation>
    <scope>NUCLEOTIDE SEQUENCE [LARGE SCALE GENOMIC DNA]</scope>
    <source>
        <strain evidence="7 8">JCM 19240</strain>
    </source>
</reference>
<dbReference type="OrthoDB" id="565050at2"/>
<dbReference type="AlphaFoldDB" id="A0A090TN02"/>
<keyword evidence="3 5" id="KW-1133">Transmembrane helix</keyword>
<feature type="transmembrane region" description="Helical" evidence="5">
    <location>
        <begin position="73"/>
        <end position="90"/>
    </location>
</feature>
<evidence type="ECO:0000256" key="1">
    <source>
        <dbReference type="ARBA" id="ARBA00004141"/>
    </source>
</evidence>
<evidence type="ECO:0000256" key="5">
    <source>
        <dbReference type="SAM" id="Phobius"/>
    </source>
</evidence>
<dbReference type="EMBL" id="BBMT01000002">
    <property type="protein sequence ID" value="GAL32622.1"/>
    <property type="molecule type" value="Genomic_DNA"/>
</dbReference>
<evidence type="ECO:0000313" key="7">
    <source>
        <dbReference type="EMBL" id="GAL32622.1"/>
    </source>
</evidence>
<gene>
    <name evidence="7" type="ORF">JCM19240_6054</name>
</gene>
<feature type="domain" description="GtrA/DPMS transmembrane" evidence="6">
    <location>
        <begin position="7"/>
        <end position="128"/>
    </location>
</feature>
<comment type="subcellular location">
    <subcellularLocation>
        <location evidence="1">Membrane</location>
        <topology evidence="1">Multi-pass membrane protein</topology>
    </subcellularLocation>
</comment>
<dbReference type="Pfam" id="PF04138">
    <property type="entry name" value="GtrA_DPMS_TM"/>
    <property type="match status" value="1"/>
</dbReference>
<name>A0A090TN02_9VIBR</name>
<keyword evidence="4 5" id="KW-0472">Membrane</keyword>
<comment type="caution">
    <text evidence="7">The sequence shown here is derived from an EMBL/GenBank/DDBJ whole genome shotgun (WGS) entry which is preliminary data.</text>
</comment>
<dbReference type="InterPro" id="IPR007267">
    <property type="entry name" value="GtrA_DPMS_TM"/>
</dbReference>
<keyword evidence="8" id="KW-1185">Reference proteome</keyword>
<keyword evidence="2 5" id="KW-0812">Transmembrane</keyword>
<evidence type="ECO:0000256" key="2">
    <source>
        <dbReference type="ARBA" id="ARBA00022692"/>
    </source>
</evidence>
<evidence type="ECO:0000313" key="8">
    <source>
        <dbReference type="Proteomes" id="UP000029224"/>
    </source>
</evidence>
<organism evidence="7 8">
    <name type="scientific">Vibrio maritimus</name>
    <dbReference type="NCBI Taxonomy" id="990268"/>
    <lineage>
        <taxon>Bacteria</taxon>
        <taxon>Pseudomonadati</taxon>
        <taxon>Pseudomonadota</taxon>
        <taxon>Gammaproteobacteria</taxon>
        <taxon>Vibrionales</taxon>
        <taxon>Vibrionaceae</taxon>
        <taxon>Vibrio</taxon>
    </lineage>
</organism>
<sequence>MSKAAFYVLFAVIATLVNLIGQEVTTTLIDSQYELFFSMLVGTALGLIVKYLLDKKFIFQYTTETSSKDFMTFILYSGMGVVTTCIFWVTEYAFDVWFDTKTMRYIGAVIGLSVGYMTKYYLDKKFVFVER</sequence>
<feature type="transmembrane region" description="Helical" evidence="5">
    <location>
        <begin position="102"/>
        <end position="122"/>
    </location>
</feature>
<feature type="transmembrane region" description="Helical" evidence="5">
    <location>
        <begin position="35"/>
        <end position="53"/>
    </location>
</feature>
<evidence type="ECO:0000256" key="4">
    <source>
        <dbReference type="ARBA" id="ARBA00023136"/>
    </source>
</evidence>
<dbReference type="Proteomes" id="UP000029224">
    <property type="component" value="Unassembled WGS sequence"/>
</dbReference>
<reference evidence="7 8" key="2">
    <citation type="submission" date="2014-09" db="EMBL/GenBank/DDBJ databases">
        <authorList>
            <consortium name="NBRP consortium"/>
            <person name="Sawabe T."/>
            <person name="Meirelles P."/>
            <person name="Nakanishi M."/>
            <person name="Sayaka M."/>
            <person name="Hattori M."/>
            <person name="Ohkuma M."/>
        </authorList>
    </citation>
    <scope>NUCLEOTIDE SEQUENCE [LARGE SCALE GENOMIC DNA]</scope>
    <source>
        <strain evidence="7 8">JCM 19240</strain>
    </source>
</reference>
<dbReference type="NCBIfam" id="NF037976">
    <property type="entry name" value="gtrA_1"/>
    <property type="match status" value="1"/>
</dbReference>
<dbReference type="GO" id="GO:0016020">
    <property type="term" value="C:membrane"/>
    <property type="evidence" value="ECO:0007669"/>
    <property type="project" value="UniProtKB-SubCell"/>
</dbReference>
<evidence type="ECO:0000256" key="3">
    <source>
        <dbReference type="ARBA" id="ARBA00022989"/>
    </source>
</evidence>
<protein>
    <recommendedName>
        <fullName evidence="6">GtrA/DPMS transmembrane domain-containing protein</fullName>
    </recommendedName>
</protein>
<accession>A0A090TN02</accession>
<proteinExistence type="predicted"/>
<dbReference type="GO" id="GO:0000271">
    <property type="term" value="P:polysaccharide biosynthetic process"/>
    <property type="evidence" value="ECO:0007669"/>
    <property type="project" value="InterPro"/>
</dbReference>
<evidence type="ECO:0000259" key="6">
    <source>
        <dbReference type="Pfam" id="PF04138"/>
    </source>
</evidence>